<dbReference type="GO" id="GO:0015630">
    <property type="term" value="C:microtubule cytoskeleton"/>
    <property type="evidence" value="ECO:0007669"/>
    <property type="project" value="TreeGrafter"/>
</dbReference>
<evidence type="ECO:0000256" key="4">
    <source>
        <dbReference type="ARBA" id="ARBA00022741"/>
    </source>
</evidence>
<feature type="compositionally biased region" description="Polar residues" evidence="6">
    <location>
        <begin position="770"/>
        <end position="780"/>
    </location>
</feature>
<comment type="subcellular location">
    <subcellularLocation>
        <location evidence="1">Cytoplasm</location>
    </subcellularLocation>
</comment>
<dbReference type="PROSITE" id="PS51221">
    <property type="entry name" value="TTL"/>
    <property type="match status" value="1"/>
</dbReference>
<evidence type="ECO:0000256" key="5">
    <source>
        <dbReference type="ARBA" id="ARBA00022840"/>
    </source>
</evidence>
<accession>A0AAJ6ZXI4</accession>
<dbReference type="PANTHER" id="PTHR45870:SF2">
    <property type="entry name" value="TUBULIN MONOGLYCYLASE TTLL3"/>
    <property type="match status" value="1"/>
</dbReference>
<dbReference type="GO" id="GO:0070736">
    <property type="term" value="F:protein-glycine ligase activity, initiating"/>
    <property type="evidence" value="ECO:0007669"/>
    <property type="project" value="TreeGrafter"/>
</dbReference>
<feature type="compositionally biased region" description="Basic residues" evidence="6">
    <location>
        <begin position="1"/>
        <end position="32"/>
    </location>
</feature>
<dbReference type="RefSeq" id="XP_013181231.1">
    <property type="nucleotide sequence ID" value="XM_013325777.1"/>
</dbReference>
<feature type="region of interest" description="Disordered" evidence="6">
    <location>
        <begin position="688"/>
        <end position="707"/>
    </location>
</feature>
<keyword evidence="3" id="KW-0436">Ligase</keyword>
<dbReference type="GO" id="GO:0005524">
    <property type="term" value="F:ATP binding"/>
    <property type="evidence" value="ECO:0007669"/>
    <property type="project" value="UniProtKB-KW"/>
</dbReference>
<keyword evidence="5" id="KW-0067">ATP-binding</keyword>
<proteinExistence type="predicted"/>
<feature type="region of interest" description="Disordered" evidence="6">
    <location>
        <begin position="1"/>
        <end position="56"/>
    </location>
</feature>
<dbReference type="InterPro" id="IPR051437">
    <property type="entry name" value="TTLL_monoglycylase"/>
</dbReference>
<dbReference type="GO" id="GO:0060271">
    <property type="term" value="P:cilium assembly"/>
    <property type="evidence" value="ECO:0007669"/>
    <property type="project" value="TreeGrafter"/>
</dbReference>
<evidence type="ECO:0000256" key="2">
    <source>
        <dbReference type="ARBA" id="ARBA00022490"/>
    </source>
</evidence>
<organism evidence="7">
    <name type="scientific">Papilio xuthus</name>
    <name type="common">Asian swallowtail butterfly</name>
    <dbReference type="NCBI Taxonomy" id="66420"/>
    <lineage>
        <taxon>Eukaryota</taxon>
        <taxon>Metazoa</taxon>
        <taxon>Ecdysozoa</taxon>
        <taxon>Arthropoda</taxon>
        <taxon>Hexapoda</taxon>
        <taxon>Insecta</taxon>
        <taxon>Pterygota</taxon>
        <taxon>Neoptera</taxon>
        <taxon>Endopterygota</taxon>
        <taxon>Lepidoptera</taxon>
        <taxon>Glossata</taxon>
        <taxon>Ditrysia</taxon>
        <taxon>Papilionoidea</taxon>
        <taxon>Papilionidae</taxon>
        <taxon>Papilioninae</taxon>
        <taxon>Papilio</taxon>
    </lineage>
</organism>
<dbReference type="PANTHER" id="PTHR45870">
    <property type="entry name" value="TUBULIN MONOGLYCYLASE TTLL3"/>
    <property type="match status" value="1"/>
</dbReference>
<dbReference type="AlphaFoldDB" id="A0AAJ6ZXI4"/>
<sequence length="812" mass="94754">MIKKRPHSLKTAKMPPRKKLVRSQSKRTKKKQISFNNNKCKDFKEPHSAHTKSAKSVTTRKKIVCKKDPTMYKNTIRSLGLSSKEKSYIISSLQNKSSRYSKLKDLASKAKRENKVFSIFGTCNAVRKALVQRGWVEKIPPNRINMFKINNGKMSSKTDIHYELERLMLSNLVEKCNPNFVWRDTQQDYDTAIDMKNGCKTIVNKLKADALWTTKQGLCTYMKINYWFYIEDVAEVCCPRTYNSYDNGEIEEFIADYRITACTSLIQWVISMLANNVTVFAETGTIPMKVMTFALNRCKEYLLQKRNRDIDYPIKPVSPRQWNAFLKKYYRVITNKELFEADKENRLLLYIGYAQFILEKIYVYRPQVRCEGYQNIWIIKPGHWSRGRGIRMASKLGVIIELLNKANSKYVVQKYIEKPLLIHETKFDIRQYYLVTSTYPLVIWMYKDCYLKFSSQNYNLENYHESIHLTNNAVQKKYNNYAGRHPELPMNNMWELNMYKKYLSKIGGDGVWDHIIYPGMKKSIIGIMLSGQDSLPLCKNRFELYGCDFLLDEEYTPWLIEINSCPDLTNTTEVTAKICPAVVDDVIKVVLDHANDPKASTGMFECIYQQPMTVPRFSTSTELVVRGCALPNDYFYKGNLSINRIKHFGDSSDENEAESSLNKLKSIYSEDEIQEQFCDNFNDKKTEHKKQSSFTSDKENFDRNDSDIFPNEMTEKLRKKKKSLFQNHVLSNLNLFNAIFNQSMRQYPKKCKKIQKLSSPRNMKDRKNNKSVNKPLNSSSGNIDKKLKDYVLQASSDILTFISEKEKVYNAT</sequence>
<feature type="compositionally biased region" description="Basic and acidic residues" evidence="6">
    <location>
        <begin position="39"/>
        <end position="48"/>
    </location>
</feature>
<reference evidence="7" key="1">
    <citation type="submission" date="2025-08" db="UniProtKB">
        <authorList>
            <consortium name="RefSeq"/>
        </authorList>
    </citation>
    <scope>IDENTIFICATION</scope>
</reference>
<feature type="compositionally biased region" description="Basic and acidic residues" evidence="6">
    <location>
        <begin position="688"/>
        <end position="706"/>
    </location>
</feature>
<evidence type="ECO:0000256" key="1">
    <source>
        <dbReference type="ARBA" id="ARBA00004496"/>
    </source>
</evidence>
<dbReference type="GO" id="GO:0005930">
    <property type="term" value="C:axoneme"/>
    <property type="evidence" value="ECO:0007669"/>
    <property type="project" value="TreeGrafter"/>
</dbReference>
<keyword evidence="4" id="KW-0547">Nucleotide-binding</keyword>
<dbReference type="KEGG" id="pxu:106127633"/>
<feature type="region of interest" description="Disordered" evidence="6">
    <location>
        <begin position="752"/>
        <end position="780"/>
    </location>
</feature>
<evidence type="ECO:0000256" key="3">
    <source>
        <dbReference type="ARBA" id="ARBA00022598"/>
    </source>
</evidence>
<protein>
    <submittedName>
        <fullName evidence="7">Tubulin glycylase 3A-like isoform X1</fullName>
    </submittedName>
</protein>
<dbReference type="InterPro" id="IPR004344">
    <property type="entry name" value="TTL/TTLL_fam"/>
</dbReference>
<keyword evidence="2" id="KW-0963">Cytoplasm</keyword>
<dbReference type="GO" id="GO:0003341">
    <property type="term" value="P:cilium movement"/>
    <property type="evidence" value="ECO:0007669"/>
    <property type="project" value="TreeGrafter"/>
</dbReference>
<dbReference type="Pfam" id="PF03133">
    <property type="entry name" value="TTL"/>
    <property type="match status" value="1"/>
</dbReference>
<dbReference type="SUPFAM" id="SSF56059">
    <property type="entry name" value="Glutathione synthetase ATP-binding domain-like"/>
    <property type="match status" value="1"/>
</dbReference>
<evidence type="ECO:0000313" key="7">
    <source>
        <dbReference type="RefSeq" id="XP_013181231.1"/>
    </source>
</evidence>
<gene>
    <name evidence="7" type="primary">LOC106127633</name>
</gene>
<dbReference type="Gene3D" id="3.30.470.20">
    <property type="entry name" value="ATP-grasp fold, B domain"/>
    <property type="match status" value="1"/>
</dbReference>
<dbReference type="Proteomes" id="UP000694872">
    <property type="component" value="Unplaced"/>
</dbReference>
<dbReference type="GeneID" id="106127633"/>
<name>A0AAJ6ZXI4_PAPXU</name>
<evidence type="ECO:0000256" key="6">
    <source>
        <dbReference type="SAM" id="MobiDB-lite"/>
    </source>
</evidence>